<reference evidence="2" key="1">
    <citation type="submission" date="2017-09" db="EMBL/GenBank/DDBJ databases">
        <title>Depth-based differentiation of microbial function through sediment-hosted aquifers and enrichment of novel symbionts in the deep terrestrial subsurface.</title>
        <authorList>
            <person name="Probst A.J."/>
            <person name="Ladd B."/>
            <person name="Jarett J.K."/>
            <person name="Geller-Mcgrath D.E."/>
            <person name="Sieber C.M.K."/>
            <person name="Emerson J.B."/>
            <person name="Anantharaman K."/>
            <person name="Thomas B.C."/>
            <person name="Malmstrom R."/>
            <person name="Stieglmeier M."/>
            <person name="Klingl A."/>
            <person name="Woyke T."/>
            <person name="Ryan C.M."/>
            <person name="Banfield J.F."/>
        </authorList>
    </citation>
    <scope>NUCLEOTIDE SEQUENCE [LARGE SCALE GENOMIC DNA]</scope>
</reference>
<evidence type="ECO:0000313" key="2">
    <source>
        <dbReference type="Proteomes" id="UP000228700"/>
    </source>
</evidence>
<accession>A0A2M8LC87</accession>
<proteinExistence type="predicted"/>
<protein>
    <submittedName>
        <fullName evidence="1">Uncharacterized protein</fullName>
    </submittedName>
</protein>
<sequence>MISTSNGHTRARKSSKTTEVRLTDLVPHNSTITTHLQKIDQSIFVIFCINPASSSLKHKCRREDFFSIFNFLNMRAVRIPKIRKMIQSLNATAIERGYIIYQRYLELREQNKGVTLCDAIASLETSARKLVSRLTARARRLMNRICETSVKFRRACKTYGIERILDGIVGTIPMERAQLL</sequence>
<dbReference type="Proteomes" id="UP000228700">
    <property type="component" value="Unassembled WGS sequence"/>
</dbReference>
<comment type="caution">
    <text evidence="1">The sequence shown here is derived from an EMBL/GenBank/DDBJ whole genome shotgun (WGS) entry which is preliminary data.</text>
</comment>
<dbReference type="AlphaFoldDB" id="A0A2M8LC87"/>
<dbReference type="EMBL" id="PFEQ01000009">
    <property type="protein sequence ID" value="PJE74237.1"/>
    <property type="molecule type" value="Genomic_DNA"/>
</dbReference>
<organism evidence="1 2">
    <name type="scientific">Candidatus Taylorbacteria bacterium CG10_big_fil_rev_8_21_14_0_10_41_48</name>
    <dbReference type="NCBI Taxonomy" id="1975024"/>
    <lineage>
        <taxon>Bacteria</taxon>
        <taxon>Candidatus Tayloriibacteriota</taxon>
    </lineage>
</organism>
<gene>
    <name evidence="1" type="ORF">COV01_01950</name>
</gene>
<name>A0A2M8LC87_9BACT</name>
<evidence type="ECO:0000313" key="1">
    <source>
        <dbReference type="EMBL" id="PJE74237.1"/>
    </source>
</evidence>